<dbReference type="OrthoDB" id="10564115at2759"/>
<protein>
    <submittedName>
        <fullName evidence="2">Uncharacterized protein</fullName>
    </submittedName>
</protein>
<evidence type="ECO:0000256" key="1">
    <source>
        <dbReference type="SAM" id="MobiDB-lite"/>
    </source>
</evidence>
<keyword evidence="3" id="KW-1185">Reference proteome</keyword>
<feature type="region of interest" description="Disordered" evidence="1">
    <location>
        <begin position="1"/>
        <end position="43"/>
    </location>
</feature>
<organism evidence="2 3">
    <name type="scientific">Pseudocercospora musae</name>
    <dbReference type="NCBI Taxonomy" id="113226"/>
    <lineage>
        <taxon>Eukaryota</taxon>
        <taxon>Fungi</taxon>
        <taxon>Dikarya</taxon>
        <taxon>Ascomycota</taxon>
        <taxon>Pezizomycotina</taxon>
        <taxon>Dothideomycetes</taxon>
        <taxon>Dothideomycetidae</taxon>
        <taxon>Mycosphaerellales</taxon>
        <taxon>Mycosphaerellaceae</taxon>
        <taxon>Pseudocercospora</taxon>
    </lineage>
</organism>
<dbReference type="Proteomes" id="UP000073492">
    <property type="component" value="Unassembled WGS sequence"/>
</dbReference>
<sequence>MLESNQRPSNRRVDALRKEAAGKIRERQKSRTAARRTNMREEELSEVMASLSIRIMKSPTAGTKTPTSSMTTQTPPALEIPMAIDTLVASDVDRFVQDIESAVAEDTPMRGS</sequence>
<feature type="compositionally biased region" description="Low complexity" evidence="1">
    <location>
        <begin position="60"/>
        <end position="76"/>
    </location>
</feature>
<proteinExistence type="predicted"/>
<comment type="caution">
    <text evidence="2">The sequence shown here is derived from an EMBL/GenBank/DDBJ whole genome shotgun (WGS) entry which is preliminary data.</text>
</comment>
<feature type="compositionally biased region" description="Basic and acidic residues" evidence="1">
    <location>
        <begin position="11"/>
        <end position="29"/>
    </location>
</feature>
<name>A0A139I5V8_9PEZI</name>
<feature type="region of interest" description="Disordered" evidence="1">
    <location>
        <begin position="56"/>
        <end position="76"/>
    </location>
</feature>
<evidence type="ECO:0000313" key="3">
    <source>
        <dbReference type="Proteomes" id="UP000073492"/>
    </source>
</evidence>
<evidence type="ECO:0000313" key="2">
    <source>
        <dbReference type="EMBL" id="KXT10120.1"/>
    </source>
</evidence>
<dbReference type="EMBL" id="LFZO01000285">
    <property type="protein sequence ID" value="KXT10120.1"/>
    <property type="molecule type" value="Genomic_DNA"/>
</dbReference>
<reference evidence="2 3" key="1">
    <citation type="submission" date="2015-07" db="EMBL/GenBank/DDBJ databases">
        <title>Comparative genomics of the Sigatoka disease complex on banana suggests a link between parallel evolutionary changes in Pseudocercospora fijiensis and Pseudocercospora eumusae and increased virulence on the banana host.</title>
        <authorList>
            <person name="Chang T.-C."/>
            <person name="Salvucci A."/>
            <person name="Crous P.W."/>
            <person name="Stergiopoulos I."/>
        </authorList>
    </citation>
    <scope>NUCLEOTIDE SEQUENCE [LARGE SCALE GENOMIC DNA]</scope>
    <source>
        <strain evidence="2 3">CBS 116634</strain>
    </source>
</reference>
<gene>
    <name evidence="2" type="ORF">AC579_9715</name>
</gene>
<dbReference type="AlphaFoldDB" id="A0A139I5V8"/>
<accession>A0A139I5V8</accession>